<dbReference type="Gene3D" id="1.25.40.10">
    <property type="entry name" value="Tetratricopeptide repeat domain"/>
    <property type="match status" value="1"/>
</dbReference>
<keyword evidence="3" id="KW-0677">Repeat</keyword>
<dbReference type="PANTHER" id="PTHR16263:SF4">
    <property type="entry name" value="TETRATRICOPEPTIDE REPEAT PROTEIN 38"/>
    <property type="match status" value="1"/>
</dbReference>
<dbReference type="Proteomes" id="UP000471147">
    <property type="component" value="Unassembled WGS sequence"/>
</dbReference>
<dbReference type="AlphaFoldDB" id="A0A6I4LVQ8"/>
<evidence type="ECO:0000313" key="5">
    <source>
        <dbReference type="EMBL" id="MVZ96146.1"/>
    </source>
</evidence>
<evidence type="ECO:0000256" key="4">
    <source>
        <dbReference type="ARBA" id="ARBA00022803"/>
    </source>
</evidence>
<dbReference type="PANTHER" id="PTHR16263">
    <property type="entry name" value="TETRATRICOPEPTIDE REPEAT PROTEIN 38"/>
    <property type="match status" value="1"/>
</dbReference>
<proteinExistence type="inferred from homology"/>
<evidence type="ECO:0000256" key="2">
    <source>
        <dbReference type="ARBA" id="ARBA00019992"/>
    </source>
</evidence>
<comment type="similarity">
    <text evidence="1">Belongs to the TTC38 family.</text>
</comment>
<dbReference type="RefSeq" id="WP_160352164.1">
    <property type="nucleotide sequence ID" value="NZ_SDWJ01000001.1"/>
</dbReference>
<name>A0A6I4LVQ8_9SPHN</name>
<evidence type="ECO:0000256" key="1">
    <source>
        <dbReference type="ARBA" id="ARBA00005857"/>
    </source>
</evidence>
<keyword evidence="6" id="KW-1185">Reference proteome</keyword>
<evidence type="ECO:0000313" key="6">
    <source>
        <dbReference type="Proteomes" id="UP000471147"/>
    </source>
</evidence>
<gene>
    <name evidence="5" type="ORF">EUU23_00325</name>
</gene>
<organism evidence="5 6">
    <name type="scientific">Sphingorhabdus profundilacus</name>
    <dbReference type="NCBI Taxonomy" id="2509718"/>
    <lineage>
        <taxon>Bacteria</taxon>
        <taxon>Pseudomonadati</taxon>
        <taxon>Pseudomonadota</taxon>
        <taxon>Alphaproteobacteria</taxon>
        <taxon>Sphingomonadales</taxon>
        <taxon>Sphingomonadaceae</taxon>
        <taxon>Sphingorhabdus</taxon>
    </lineage>
</organism>
<evidence type="ECO:0000256" key="3">
    <source>
        <dbReference type="ARBA" id="ARBA00022737"/>
    </source>
</evidence>
<dbReference type="InterPro" id="IPR011990">
    <property type="entry name" value="TPR-like_helical_dom_sf"/>
</dbReference>
<dbReference type="EMBL" id="SDWJ01000001">
    <property type="protein sequence ID" value="MVZ96146.1"/>
    <property type="molecule type" value="Genomic_DNA"/>
</dbReference>
<reference evidence="5 6" key="1">
    <citation type="submission" date="2019-01" db="EMBL/GenBank/DDBJ databases">
        <title>Sphingorhabdus lacus sp.nov., isolated from an oligotrophic freshwater lake.</title>
        <authorList>
            <person name="Park M."/>
        </authorList>
    </citation>
    <scope>NUCLEOTIDE SEQUENCE [LARGE SCALE GENOMIC DNA]</scope>
    <source>
        <strain evidence="5 6">IMCC26285</strain>
    </source>
</reference>
<keyword evidence="4" id="KW-0802">TPR repeat</keyword>
<protein>
    <recommendedName>
        <fullName evidence="2">Tetratricopeptide repeat protein 38</fullName>
    </recommendedName>
</protein>
<sequence>MNEEYFHLPITTISPPAASAIHAFAEELLSHGAGAKIIFDAVAEDRECALGHAYAAAVFLTQMTCEGQAQAAPHIAAALDNNALCSEREKGTIDAIAAWGCGDERSAISSLRRVVECAPHDLVAAKLCQILELSKGDIIGMLRTSGMAASVEGRSGYALGLHAFALEQAGHAELAVRFARRAIDINPDRDPWAQHALAHALLAMEQPVEARAFLHSVSQSWDRCSSFMLTHNWWHLALIELELGNKAAALALFDDRVWGQRKGHAQDQINAISLLFRLEMQGVRPAARWDEIAIYVEGRVTDRVNGFLDLHYLITLLKSGRTDAATRLTQLLQRDRVAGATANAIQSYSAENFREAAAALAPVCHHLSELGGSNVQRELFESIFVDSVQRSRCQTVSSAHDYSRVAA</sequence>
<dbReference type="SUPFAM" id="SSF48452">
    <property type="entry name" value="TPR-like"/>
    <property type="match status" value="1"/>
</dbReference>
<dbReference type="InterPro" id="IPR033891">
    <property type="entry name" value="TTC38"/>
</dbReference>
<accession>A0A6I4LVQ8</accession>
<comment type="caution">
    <text evidence="5">The sequence shown here is derived from an EMBL/GenBank/DDBJ whole genome shotgun (WGS) entry which is preliminary data.</text>
</comment>
<dbReference type="OrthoDB" id="9815900at2"/>